<keyword evidence="6" id="KW-1185">Reference proteome</keyword>
<keyword evidence="1" id="KW-0805">Transcription regulation</keyword>
<evidence type="ECO:0000256" key="2">
    <source>
        <dbReference type="ARBA" id="ARBA00023125"/>
    </source>
</evidence>
<dbReference type="RefSeq" id="WP_330647193.1">
    <property type="nucleotide sequence ID" value="NZ_CP135444.1"/>
</dbReference>
<dbReference type="SUPFAM" id="SSF46785">
    <property type="entry name" value="Winged helix' DNA-binding domain"/>
    <property type="match status" value="1"/>
</dbReference>
<dbReference type="Pfam" id="PF00392">
    <property type="entry name" value="GntR"/>
    <property type="match status" value="1"/>
</dbReference>
<dbReference type="Proteomes" id="UP001623290">
    <property type="component" value="Plasmid unnamed1"/>
</dbReference>
<dbReference type="InterPro" id="IPR008920">
    <property type="entry name" value="TF_FadR/GntR_C"/>
</dbReference>
<evidence type="ECO:0000313" key="5">
    <source>
        <dbReference type="EMBL" id="WRY35421.1"/>
    </source>
</evidence>
<dbReference type="PANTHER" id="PTHR43537">
    <property type="entry name" value="TRANSCRIPTIONAL REGULATOR, GNTR FAMILY"/>
    <property type="match status" value="1"/>
</dbReference>
<accession>A0ABZ1E2Z9</accession>
<reference evidence="5 6" key="1">
    <citation type="submission" date="2023-09" db="EMBL/GenBank/DDBJ databases">
        <title>Thioclava shenzhenensis sp. nov., a multidrug resistant bacteria-antagonizing species isolated from coastal seawater.</title>
        <authorList>
            <person name="Long M."/>
        </authorList>
    </citation>
    <scope>NUCLEOTIDE SEQUENCE [LARGE SCALE GENOMIC DNA]</scope>
    <source>
        <strain evidence="5 6">FTW29</strain>
        <plasmid evidence="5 6">unnamed1</plasmid>
    </source>
</reference>
<dbReference type="Gene3D" id="1.10.10.10">
    <property type="entry name" value="Winged helix-like DNA-binding domain superfamily/Winged helix DNA-binding domain"/>
    <property type="match status" value="1"/>
</dbReference>
<geneLocation type="plasmid" evidence="5 6">
    <name>unnamed1</name>
</geneLocation>
<protein>
    <submittedName>
        <fullName evidence="5">GntR family transcriptional regulator</fullName>
    </submittedName>
</protein>
<dbReference type="SUPFAM" id="SSF48008">
    <property type="entry name" value="GntR ligand-binding domain-like"/>
    <property type="match status" value="1"/>
</dbReference>
<keyword evidence="2" id="KW-0238">DNA-binding</keyword>
<name>A0ABZ1E2Z9_9RHOB</name>
<dbReference type="Pfam" id="PF07729">
    <property type="entry name" value="FCD"/>
    <property type="match status" value="1"/>
</dbReference>
<proteinExistence type="predicted"/>
<dbReference type="SMART" id="SM00345">
    <property type="entry name" value="HTH_GNTR"/>
    <property type="match status" value="1"/>
</dbReference>
<dbReference type="EMBL" id="CP135444">
    <property type="protein sequence ID" value="WRY35421.1"/>
    <property type="molecule type" value="Genomic_DNA"/>
</dbReference>
<dbReference type="PANTHER" id="PTHR43537:SF49">
    <property type="entry name" value="TRANSCRIPTIONAL REGULATORY PROTEIN"/>
    <property type="match status" value="1"/>
</dbReference>
<evidence type="ECO:0000313" key="6">
    <source>
        <dbReference type="Proteomes" id="UP001623290"/>
    </source>
</evidence>
<evidence type="ECO:0000259" key="4">
    <source>
        <dbReference type="PROSITE" id="PS50949"/>
    </source>
</evidence>
<sequence length="202" mass="22922">MSYQPTTKSDTIAQQLSTRIIRGEFAPGEKLRQDLIAREYGVSQVTAREALLRLASQGLAISLPRRGMCVTPIDKDAIEELRLMRHALEPLALERSVPYLNPAQIAEIEHLHEACNAAATAEDWEEANRGFHMAIIAGCHMPRLVSEISNLQLLYARHFKARYSDKWRRRDDPDHAAILSAIKARDAARARTVMQRHLMRFS</sequence>
<dbReference type="InterPro" id="IPR036390">
    <property type="entry name" value="WH_DNA-bd_sf"/>
</dbReference>
<dbReference type="PROSITE" id="PS50949">
    <property type="entry name" value="HTH_GNTR"/>
    <property type="match status" value="1"/>
</dbReference>
<evidence type="ECO:0000256" key="1">
    <source>
        <dbReference type="ARBA" id="ARBA00023015"/>
    </source>
</evidence>
<keyword evidence="5" id="KW-0614">Plasmid</keyword>
<dbReference type="InterPro" id="IPR011711">
    <property type="entry name" value="GntR_C"/>
</dbReference>
<dbReference type="SMART" id="SM00895">
    <property type="entry name" value="FCD"/>
    <property type="match status" value="1"/>
</dbReference>
<evidence type="ECO:0000256" key="3">
    <source>
        <dbReference type="ARBA" id="ARBA00023163"/>
    </source>
</evidence>
<dbReference type="InterPro" id="IPR036388">
    <property type="entry name" value="WH-like_DNA-bd_sf"/>
</dbReference>
<keyword evidence="3" id="KW-0804">Transcription</keyword>
<dbReference type="Gene3D" id="1.20.120.530">
    <property type="entry name" value="GntR ligand-binding domain-like"/>
    <property type="match status" value="1"/>
</dbReference>
<gene>
    <name evidence="5" type="ORF">RPE78_14295</name>
</gene>
<dbReference type="InterPro" id="IPR000524">
    <property type="entry name" value="Tscrpt_reg_HTH_GntR"/>
</dbReference>
<organism evidence="5 6">
    <name type="scientific">Thioclava litoralis</name>
    <dbReference type="NCBI Taxonomy" id="3076557"/>
    <lineage>
        <taxon>Bacteria</taxon>
        <taxon>Pseudomonadati</taxon>
        <taxon>Pseudomonadota</taxon>
        <taxon>Alphaproteobacteria</taxon>
        <taxon>Rhodobacterales</taxon>
        <taxon>Paracoccaceae</taxon>
        <taxon>Thioclava</taxon>
    </lineage>
</organism>
<feature type="domain" description="HTH gntR-type" evidence="4">
    <location>
        <begin position="6"/>
        <end position="73"/>
    </location>
</feature>
<dbReference type="CDD" id="cd07377">
    <property type="entry name" value="WHTH_GntR"/>
    <property type="match status" value="1"/>
</dbReference>